<dbReference type="PANTHER" id="PTHR30136">
    <property type="entry name" value="HELIX-TURN-HELIX TRANSCRIPTIONAL REGULATOR, ICLR FAMILY"/>
    <property type="match status" value="1"/>
</dbReference>
<dbReference type="PROSITE" id="PS51078">
    <property type="entry name" value="ICLR_ED"/>
    <property type="match status" value="1"/>
</dbReference>
<dbReference type="InterPro" id="IPR029016">
    <property type="entry name" value="GAF-like_dom_sf"/>
</dbReference>
<dbReference type="PROSITE" id="PS51077">
    <property type="entry name" value="HTH_ICLR"/>
    <property type="match status" value="1"/>
</dbReference>
<feature type="compositionally biased region" description="Basic residues" evidence="4">
    <location>
        <begin position="258"/>
        <end position="267"/>
    </location>
</feature>
<gene>
    <name evidence="7" type="ORF">RM445_00335</name>
</gene>
<keyword evidence="3" id="KW-0804">Transcription</keyword>
<evidence type="ECO:0000259" key="6">
    <source>
        <dbReference type="PROSITE" id="PS51078"/>
    </source>
</evidence>
<evidence type="ECO:0000256" key="4">
    <source>
        <dbReference type="SAM" id="MobiDB-lite"/>
    </source>
</evidence>
<evidence type="ECO:0000256" key="2">
    <source>
        <dbReference type="ARBA" id="ARBA00023125"/>
    </source>
</evidence>
<dbReference type="InterPro" id="IPR036390">
    <property type="entry name" value="WH_DNA-bd_sf"/>
</dbReference>
<dbReference type="InterPro" id="IPR050707">
    <property type="entry name" value="HTH_MetabolicPath_Reg"/>
</dbReference>
<feature type="domain" description="HTH iclR-type" evidence="5">
    <location>
        <begin position="10"/>
        <end position="70"/>
    </location>
</feature>
<dbReference type="SMART" id="SM00346">
    <property type="entry name" value="HTH_ICLR"/>
    <property type="match status" value="1"/>
</dbReference>
<feature type="domain" description="IclR-ED" evidence="6">
    <location>
        <begin position="70"/>
        <end position="253"/>
    </location>
</feature>
<dbReference type="Pfam" id="PF01614">
    <property type="entry name" value="IclR_C"/>
    <property type="match status" value="1"/>
</dbReference>
<dbReference type="InterPro" id="IPR036388">
    <property type="entry name" value="WH-like_DNA-bd_sf"/>
</dbReference>
<dbReference type="Gene3D" id="3.30.450.40">
    <property type="match status" value="1"/>
</dbReference>
<keyword evidence="8" id="KW-1185">Reference proteome</keyword>
<evidence type="ECO:0000259" key="5">
    <source>
        <dbReference type="PROSITE" id="PS51077"/>
    </source>
</evidence>
<organism evidence="7 8">
    <name type="scientific">Pseudonocardia charpentierae</name>
    <dbReference type="NCBI Taxonomy" id="3075545"/>
    <lineage>
        <taxon>Bacteria</taxon>
        <taxon>Bacillati</taxon>
        <taxon>Actinomycetota</taxon>
        <taxon>Actinomycetes</taxon>
        <taxon>Pseudonocardiales</taxon>
        <taxon>Pseudonocardiaceae</taxon>
        <taxon>Pseudonocardia</taxon>
    </lineage>
</organism>
<dbReference type="InterPro" id="IPR014757">
    <property type="entry name" value="Tscrpt_reg_IclR_C"/>
</dbReference>
<name>A0ABU2N3U4_9PSEU</name>
<dbReference type="SUPFAM" id="SSF46785">
    <property type="entry name" value="Winged helix' DNA-binding domain"/>
    <property type="match status" value="1"/>
</dbReference>
<evidence type="ECO:0000256" key="3">
    <source>
        <dbReference type="ARBA" id="ARBA00023163"/>
    </source>
</evidence>
<feature type="region of interest" description="Disordered" evidence="4">
    <location>
        <begin position="253"/>
        <end position="302"/>
    </location>
</feature>
<dbReference type="Proteomes" id="UP001183202">
    <property type="component" value="Unassembled WGS sequence"/>
</dbReference>
<reference evidence="8" key="1">
    <citation type="submission" date="2023-07" db="EMBL/GenBank/DDBJ databases">
        <title>30 novel species of actinomycetes from the DSMZ collection.</title>
        <authorList>
            <person name="Nouioui I."/>
        </authorList>
    </citation>
    <scope>NUCLEOTIDE SEQUENCE [LARGE SCALE GENOMIC DNA]</scope>
    <source>
        <strain evidence="8">DSM 45834</strain>
    </source>
</reference>
<accession>A0ABU2N3U4</accession>
<evidence type="ECO:0000313" key="7">
    <source>
        <dbReference type="EMBL" id="MDT0347969.1"/>
    </source>
</evidence>
<dbReference type="Gene3D" id="1.10.10.10">
    <property type="entry name" value="Winged helix-like DNA-binding domain superfamily/Winged helix DNA-binding domain"/>
    <property type="match status" value="1"/>
</dbReference>
<dbReference type="SUPFAM" id="SSF55781">
    <property type="entry name" value="GAF domain-like"/>
    <property type="match status" value="1"/>
</dbReference>
<sequence length="302" mass="31962">MAGNTADPGRSVTSKIAAILTCFNSGSGHGLAELARCTGLPMSTAHRLTGELVNRGLLERNGDGRFRAGSVLQQLAADTPRLPALPTLPERAPFVVDDVANALRRLTRLGVLDDLQVAYIEKMPGHSPVTAFSVSARLPAHATALGKALLAFAPPDVTRTALASRLPGYTPRTVTRPDRLRRALAETRHHGYATDHGELDPQTCAVAVPVLGPGNVAIAAIEVQVDALTPHTLGEVAPTLTLAAHALGRELDPDSWRRSARPSRRHPSPPTTSPRHRPSTASEEWPPPQEAVHPHSGGFAVG</sequence>
<proteinExistence type="predicted"/>
<dbReference type="PANTHER" id="PTHR30136:SF24">
    <property type="entry name" value="HTH-TYPE TRANSCRIPTIONAL REPRESSOR ALLR"/>
    <property type="match status" value="1"/>
</dbReference>
<dbReference type="RefSeq" id="WP_311553870.1">
    <property type="nucleotide sequence ID" value="NZ_JAVREJ010000001.1"/>
</dbReference>
<keyword evidence="2" id="KW-0238">DNA-binding</keyword>
<protein>
    <submittedName>
        <fullName evidence="7">IclR family transcriptional regulator</fullName>
    </submittedName>
</protein>
<dbReference type="Pfam" id="PF09339">
    <property type="entry name" value="HTH_IclR"/>
    <property type="match status" value="1"/>
</dbReference>
<evidence type="ECO:0000256" key="1">
    <source>
        <dbReference type="ARBA" id="ARBA00023015"/>
    </source>
</evidence>
<dbReference type="EMBL" id="JAVREJ010000001">
    <property type="protein sequence ID" value="MDT0347969.1"/>
    <property type="molecule type" value="Genomic_DNA"/>
</dbReference>
<keyword evidence="1" id="KW-0805">Transcription regulation</keyword>
<dbReference type="InterPro" id="IPR005471">
    <property type="entry name" value="Tscrpt_reg_IclR_N"/>
</dbReference>
<comment type="caution">
    <text evidence="7">The sequence shown here is derived from an EMBL/GenBank/DDBJ whole genome shotgun (WGS) entry which is preliminary data.</text>
</comment>
<evidence type="ECO:0000313" key="8">
    <source>
        <dbReference type="Proteomes" id="UP001183202"/>
    </source>
</evidence>